<feature type="signal peptide" evidence="1">
    <location>
        <begin position="1"/>
        <end position="24"/>
    </location>
</feature>
<dbReference type="Proteomes" id="UP001165302">
    <property type="component" value="Unassembled WGS sequence"/>
</dbReference>
<comment type="caution">
    <text evidence="2">The sequence shown here is derived from an EMBL/GenBank/DDBJ whole genome shotgun (WGS) entry which is preliminary data.</text>
</comment>
<organism evidence="2 3">
    <name type="scientific">Sphingobacterium bovistauri</name>
    <dbReference type="NCBI Taxonomy" id="2781959"/>
    <lineage>
        <taxon>Bacteria</taxon>
        <taxon>Pseudomonadati</taxon>
        <taxon>Bacteroidota</taxon>
        <taxon>Sphingobacteriia</taxon>
        <taxon>Sphingobacteriales</taxon>
        <taxon>Sphingobacteriaceae</taxon>
        <taxon>Sphingobacterium</taxon>
    </lineage>
</organism>
<reference evidence="2" key="1">
    <citation type="submission" date="2020-10" db="EMBL/GenBank/DDBJ databases">
        <authorList>
            <person name="Lu T."/>
            <person name="Wang Q."/>
            <person name="Han X."/>
        </authorList>
    </citation>
    <scope>NUCLEOTIDE SEQUENCE</scope>
    <source>
        <strain evidence="2">WQ 366</strain>
    </source>
</reference>
<proteinExistence type="predicted"/>
<feature type="chain" id="PRO_5045954879" description="Outer membrane protein beta-barrel domain-containing protein" evidence="1">
    <location>
        <begin position="25"/>
        <end position="234"/>
    </location>
</feature>
<evidence type="ECO:0000256" key="1">
    <source>
        <dbReference type="SAM" id="SignalP"/>
    </source>
</evidence>
<evidence type="ECO:0000313" key="3">
    <source>
        <dbReference type="Proteomes" id="UP001165302"/>
    </source>
</evidence>
<keyword evidence="3" id="KW-1185">Reference proteome</keyword>
<dbReference type="RefSeq" id="WP_225554835.1">
    <property type="nucleotide sequence ID" value="NZ_JADEYP010000035.1"/>
</dbReference>
<gene>
    <name evidence="2" type="ORF">IPZ78_15110</name>
</gene>
<evidence type="ECO:0000313" key="2">
    <source>
        <dbReference type="EMBL" id="MCA5006476.1"/>
    </source>
</evidence>
<accession>A0ABS7ZAN6</accession>
<sequence>MTKIFTLKNLIGIALILFPALSHAQSSKIFVELGGKHQRSKSNTPENVRISSEEEMQNARIAPIFGFYLNDHLSMGVEYAYSNQERNRISSERMEDFSKNETYDQSVSLNSFGFFSRLYAKKHCSKFNVFIQLKPAFTKSNNRYEARGATMGYEPTYTSSLYESKGTTKIDIYEIDLGLGLSYKIFYGLAAQLNIPSVINHSRLYYDLTDAKQSYTSIFQSTLSNANLSFNYQF</sequence>
<name>A0ABS7ZAN6_9SPHI</name>
<keyword evidence="1" id="KW-0732">Signal</keyword>
<evidence type="ECO:0008006" key="4">
    <source>
        <dbReference type="Google" id="ProtNLM"/>
    </source>
</evidence>
<protein>
    <recommendedName>
        <fullName evidence="4">Outer membrane protein beta-barrel domain-containing protein</fullName>
    </recommendedName>
</protein>
<dbReference type="EMBL" id="JADEYP010000035">
    <property type="protein sequence ID" value="MCA5006476.1"/>
    <property type="molecule type" value="Genomic_DNA"/>
</dbReference>